<evidence type="ECO:0000256" key="1">
    <source>
        <dbReference type="SAM" id="MobiDB-lite"/>
    </source>
</evidence>
<evidence type="ECO:0000313" key="3">
    <source>
        <dbReference type="Proteomes" id="UP001362999"/>
    </source>
</evidence>
<feature type="non-terminal residue" evidence="2">
    <location>
        <position position="134"/>
    </location>
</feature>
<accession>A0AAV9ZYY5</accession>
<feature type="region of interest" description="Disordered" evidence="1">
    <location>
        <begin position="20"/>
        <end position="44"/>
    </location>
</feature>
<proteinExistence type="predicted"/>
<evidence type="ECO:0000313" key="2">
    <source>
        <dbReference type="EMBL" id="KAK6996267.1"/>
    </source>
</evidence>
<name>A0AAV9ZYY5_9AGAR</name>
<sequence>RTSITEMQRRKFHVVSDTRHFVPAPPKKPRKNASQNTRPPDPSRTAIVDVFVKGAEEWNGRFKDYIKVTTFDPALGGYPPVTESTAGARDTTLDTHIAFDSLTQNPLTIESYIDLHGGDGTANITGAICGGGDF</sequence>
<dbReference type="Proteomes" id="UP001362999">
    <property type="component" value="Unassembled WGS sequence"/>
</dbReference>
<dbReference type="AlphaFoldDB" id="A0AAV9ZYY5"/>
<dbReference type="EMBL" id="JAWWNJ010000098">
    <property type="protein sequence ID" value="KAK6996267.1"/>
    <property type="molecule type" value="Genomic_DNA"/>
</dbReference>
<gene>
    <name evidence="2" type="ORF">R3P38DRAFT_2419475</name>
</gene>
<keyword evidence="3" id="KW-1185">Reference proteome</keyword>
<reference evidence="2 3" key="1">
    <citation type="journal article" date="2024" name="J Genomics">
        <title>Draft genome sequencing and assembly of Favolaschia claudopus CIRM-BRFM 2984 isolated from oak limbs.</title>
        <authorList>
            <person name="Navarro D."/>
            <person name="Drula E."/>
            <person name="Chaduli D."/>
            <person name="Cazenave R."/>
            <person name="Ahrendt S."/>
            <person name="Wang J."/>
            <person name="Lipzen A."/>
            <person name="Daum C."/>
            <person name="Barry K."/>
            <person name="Grigoriev I.V."/>
            <person name="Favel A."/>
            <person name="Rosso M.N."/>
            <person name="Martin F."/>
        </authorList>
    </citation>
    <scope>NUCLEOTIDE SEQUENCE [LARGE SCALE GENOMIC DNA]</scope>
    <source>
        <strain evidence="2 3">CIRM-BRFM 2984</strain>
    </source>
</reference>
<protein>
    <submittedName>
        <fullName evidence="2">Uncharacterized protein</fullName>
    </submittedName>
</protein>
<feature type="non-terminal residue" evidence="2">
    <location>
        <position position="1"/>
    </location>
</feature>
<comment type="caution">
    <text evidence="2">The sequence shown here is derived from an EMBL/GenBank/DDBJ whole genome shotgun (WGS) entry which is preliminary data.</text>
</comment>
<organism evidence="2 3">
    <name type="scientific">Favolaschia claudopus</name>
    <dbReference type="NCBI Taxonomy" id="2862362"/>
    <lineage>
        <taxon>Eukaryota</taxon>
        <taxon>Fungi</taxon>
        <taxon>Dikarya</taxon>
        <taxon>Basidiomycota</taxon>
        <taxon>Agaricomycotina</taxon>
        <taxon>Agaricomycetes</taxon>
        <taxon>Agaricomycetidae</taxon>
        <taxon>Agaricales</taxon>
        <taxon>Marasmiineae</taxon>
        <taxon>Mycenaceae</taxon>
        <taxon>Favolaschia</taxon>
    </lineage>
</organism>